<feature type="transmembrane region" description="Helical" evidence="1">
    <location>
        <begin position="153"/>
        <end position="175"/>
    </location>
</feature>
<evidence type="ECO:0000313" key="3">
    <source>
        <dbReference type="Proteomes" id="UP000317990"/>
    </source>
</evidence>
<accession>A0A524RLL7</accession>
<evidence type="ECO:0000313" key="2">
    <source>
        <dbReference type="EMBL" id="TGG90932.1"/>
    </source>
</evidence>
<name>A0A524RLL7_9CHRO</name>
<dbReference type="PANTHER" id="PTHR35302">
    <property type="match status" value="1"/>
</dbReference>
<dbReference type="InterPro" id="IPR021919">
    <property type="entry name" value="CCB1"/>
</dbReference>
<dbReference type="AlphaFoldDB" id="A0A524RLL7"/>
<proteinExistence type="predicted"/>
<gene>
    <name evidence="2" type="ORF">ERJ67_09545</name>
</gene>
<keyword evidence="1" id="KW-0472">Membrane</keyword>
<sequence>MAAPAACRCRTSAWLPNCGQSAPASHTGWLKRVVERLWPGGRQAPPGLRSDHGPSTLCARLAGDPSQGLTAVTAALGSTLLLTLLLGVGLLFFLRAATKDRTTDVVISSYSGSLEVLEALTDWLRQRGWRQLEADPERRWIAYEARVGASVPLALLLSLLAAAGAGALALVVIQLVVPARWWPLLLAGFGPLAGLVYLTRAERLERLELRLLSHDQQIPTRLALRAHRDELIALLQELAAELGLEADRPLPSATI</sequence>
<comment type="caution">
    <text evidence="2">The sequence shown here is derived from an EMBL/GenBank/DDBJ whole genome shotgun (WGS) entry which is preliminary data.</text>
</comment>
<dbReference type="Proteomes" id="UP000317990">
    <property type="component" value="Unassembled WGS sequence"/>
</dbReference>
<protein>
    <submittedName>
        <fullName evidence="2">Cofactor assembly of complex C subunit B</fullName>
    </submittedName>
</protein>
<keyword evidence="1" id="KW-0812">Transmembrane</keyword>
<dbReference type="PANTHER" id="PTHR35302:SF1">
    <property type="entry name" value="PROTEIN COFACTOR ASSEMBLY OF COMPLEX C SUBUNIT B CCB1, CHLOROPLASTIC"/>
    <property type="match status" value="1"/>
</dbReference>
<reference evidence="2 3" key="1">
    <citation type="journal article" date="2019" name="mSystems">
        <title>Life at home and on the roam: Genomic adaptions reflect the dual lifestyle of an intracellular, facultative symbiont.</title>
        <authorList>
            <person name="Burgsdorf I."/>
        </authorList>
    </citation>
    <scope>NUCLEOTIDE SEQUENCE [LARGE SCALE GENOMIC DNA]</scope>
    <source>
        <strain evidence="2">277cV</strain>
    </source>
</reference>
<dbReference type="Pfam" id="PF12046">
    <property type="entry name" value="CCB1"/>
    <property type="match status" value="1"/>
</dbReference>
<dbReference type="EMBL" id="SRMO01000084">
    <property type="protein sequence ID" value="TGG90932.1"/>
    <property type="molecule type" value="Genomic_DNA"/>
</dbReference>
<keyword evidence="1" id="KW-1133">Transmembrane helix</keyword>
<feature type="transmembrane region" description="Helical" evidence="1">
    <location>
        <begin position="181"/>
        <end position="199"/>
    </location>
</feature>
<feature type="transmembrane region" description="Helical" evidence="1">
    <location>
        <begin position="71"/>
        <end position="94"/>
    </location>
</feature>
<organism evidence="2 3">
    <name type="scientific">Aphanocapsa feldmannii 277cV</name>
    <dbReference type="NCBI Taxonomy" id="2507553"/>
    <lineage>
        <taxon>Bacteria</taxon>
        <taxon>Bacillati</taxon>
        <taxon>Cyanobacteriota</taxon>
        <taxon>Cyanophyceae</taxon>
        <taxon>Oscillatoriophycideae</taxon>
        <taxon>Chroococcales</taxon>
        <taxon>Microcystaceae</taxon>
        <taxon>Aphanocapsa</taxon>
    </lineage>
</organism>
<evidence type="ECO:0000256" key="1">
    <source>
        <dbReference type="SAM" id="Phobius"/>
    </source>
</evidence>